<keyword evidence="12" id="KW-1185">Reference proteome</keyword>
<dbReference type="InterPro" id="IPR045378">
    <property type="entry name" value="LNT_N"/>
</dbReference>
<evidence type="ECO:0000256" key="8">
    <source>
        <dbReference type="ARBA" id="ARBA00023315"/>
    </source>
</evidence>
<keyword evidence="6 9" id="KW-1133">Transmembrane helix</keyword>
<accession>A0ABY4W201</accession>
<dbReference type="InterPro" id="IPR036526">
    <property type="entry name" value="C-N_Hydrolase_sf"/>
</dbReference>
<dbReference type="InterPro" id="IPR003010">
    <property type="entry name" value="C-N_Hydrolase"/>
</dbReference>
<evidence type="ECO:0000256" key="5">
    <source>
        <dbReference type="ARBA" id="ARBA00022692"/>
    </source>
</evidence>
<evidence type="ECO:0000256" key="4">
    <source>
        <dbReference type="ARBA" id="ARBA00022679"/>
    </source>
</evidence>
<keyword evidence="5 9" id="KW-0812">Transmembrane</keyword>
<dbReference type="Gene3D" id="3.60.110.10">
    <property type="entry name" value="Carbon-nitrogen hydrolase"/>
    <property type="match status" value="1"/>
</dbReference>
<comment type="subcellular location">
    <subcellularLocation>
        <location evidence="1 9">Cell membrane</location>
        <topology evidence="1 9">Multi-pass membrane protein</topology>
    </subcellularLocation>
</comment>
<feature type="transmembrane region" description="Helical" evidence="9">
    <location>
        <begin position="91"/>
        <end position="115"/>
    </location>
</feature>
<feature type="transmembrane region" description="Helical" evidence="9">
    <location>
        <begin position="168"/>
        <end position="190"/>
    </location>
</feature>
<feature type="transmembrane region" description="Helical" evidence="9">
    <location>
        <begin position="127"/>
        <end position="148"/>
    </location>
</feature>
<protein>
    <recommendedName>
        <fullName evidence="9">Apolipoprotein N-acyltransferase</fullName>
        <shortName evidence="9">ALP N-acyltransferase</shortName>
        <ecNumber evidence="9">2.3.1.269</ecNumber>
    </recommendedName>
</protein>
<dbReference type="CDD" id="cd07571">
    <property type="entry name" value="ALP_N-acyl_transferase"/>
    <property type="match status" value="1"/>
</dbReference>
<dbReference type="EMBL" id="CP098747">
    <property type="protein sequence ID" value="USG61212.1"/>
    <property type="molecule type" value="Genomic_DNA"/>
</dbReference>
<evidence type="ECO:0000259" key="10">
    <source>
        <dbReference type="PROSITE" id="PS50263"/>
    </source>
</evidence>
<comment type="function">
    <text evidence="9">Catalyzes the phospholipid dependent N-acylation of the N-terminal cysteine of apolipoprotein, the last step in lipoprotein maturation.</text>
</comment>
<evidence type="ECO:0000256" key="7">
    <source>
        <dbReference type="ARBA" id="ARBA00023136"/>
    </source>
</evidence>
<dbReference type="Pfam" id="PF00795">
    <property type="entry name" value="CN_hydrolase"/>
    <property type="match status" value="1"/>
</dbReference>
<organism evidence="11 12">
    <name type="scientific">Sneathiella marina</name>
    <dbReference type="NCBI Taxonomy" id="2950108"/>
    <lineage>
        <taxon>Bacteria</taxon>
        <taxon>Pseudomonadati</taxon>
        <taxon>Pseudomonadota</taxon>
        <taxon>Alphaproteobacteria</taxon>
        <taxon>Sneathiellales</taxon>
        <taxon>Sneathiellaceae</taxon>
        <taxon>Sneathiella</taxon>
    </lineage>
</organism>
<comment type="pathway">
    <text evidence="9">Protein modification; lipoprotein biosynthesis (N-acyl transfer).</text>
</comment>
<dbReference type="SUPFAM" id="SSF56317">
    <property type="entry name" value="Carbon-nitrogen hydrolase"/>
    <property type="match status" value="1"/>
</dbReference>
<name>A0ABY4W201_9PROT</name>
<feature type="transmembrane region" description="Helical" evidence="9">
    <location>
        <begin position="36"/>
        <end position="54"/>
    </location>
</feature>
<keyword evidence="7 9" id="KW-0472">Membrane</keyword>
<feature type="domain" description="CN hydrolase" evidence="10">
    <location>
        <begin position="237"/>
        <end position="483"/>
    </location>
</feature>
<keyword evidence="4 9" id="KW-0808">Transferase</keyword>
<sequence>MISLNEWIQGLTFLKKALLAFLLGLMVAAALPPVHLVFLLPVSFTGLILILSGAKNRKQAFFVGWWFAWGQFIAGLYWIGVAFTIDADAHAALMPLPVLALPAFLAIFPGLATLATHMTKVESVGRIFIFTSFWILSEYVRGTIFTGFPWNLVGYSWTFFLPVLQSTAYIGIYGLTLLTVLVSCLPALLADRHIPKSTAIRFIATGGMVFILIFVAGQWRLNEQTTDVYSEKKIRIIQPNIRQADKWKPHLRRNHLLKTITLSQTENGFHPDYLIWPETAVPYFLTTSDQLKAQLTEFVPQGGAIVTGAPRHNPETNQYWNSVHVLDGDGQIKQTYDKQHLVPYGEYLPLRNWLKATGLMKLIPVLDQMSDFAIPEAGAPKVISLSGLPPARVMICYEIAFPWEVVPNTQFSWILNATNDGWFGNTSGPYQHLAITITRAVEHGKPVIRAANTGISAIIDPYGNIVQKLDLNETGIIDGYIPMPTETITFYGNVGEIVPAIMTLILFIIGVYYGRFRSRYKNTSFLD</sequence>
<gene>
    <name evidence="9 11" type="primary">lnt</name>
    <name evidence="11" type="ORF">NBZ79_18810</name>
</gene>
<evidence type="ECO:0000256" key="1">
    <source>
        <dbReference type="ARBA" id="ARBA00004651"/>
    </source>
</evidence>
<evidence type="ECO:0000256" key="9">
    <source>
        <dbReference type="HAMAP-Rule" id="MF_01148"/>
    </source>
</evidence>
<dbReference type="InterPro" id="IPR004563">
    <property type="entry name" value="Apolipo_AcylTrfase"/>
</dbReference>
<reference evidence="11" key="1">
    <citation type="submission" date="2022-06" db="EMBL/GenBank/DDBJ databases">
        <title>Sneathiella actinostolidae sp. nov., isolated from a sea anemonein the Western Pacific Ocean.</title>
        <authorList>
            <person name="Wei M.J."/>
        </authorList>
    </citation>
    <scope>NUCLEOTIDE SEQUENCE</scope>
    <source>
        <strain evidence="11">PHK-P5</strain>
    </source>
</reference>
<proteinExistence type="inferred from homology"/>
<evidence type="ECO:0000313" key="11">
    <source>
        <dbReference type="EMBL" id="USG61212.1"/>
    </source>
</evidence>
<comment type="similarity">
    <text evidence="2 9">Belongs to the CN hydrolase family. Apolipoprotein N-acyltransferase subfamily.</text>
</comment>
<dbReference type="HAMAP" id="MF_01148">
    <property type="entry name" value="Lnt"/>
    <property type="match status" value="1"/>
</dbReference>
<dbReference type="Proteomes" id="UP001056291">
    <property type="component" value="Chromosome"/>
</dbReference>
<feature type="transmembrane region" description="Helical" evidence="9">
    <location>
        <begin position="12"/>
        <end position="30"/>
    </location>
</feature>
<dbReference type="RefSeq" id="WP_251934199.1">
    <property type="nucleotide sequence ID" value="NZ_CP098747.1"/>
</dbReference>
<feature type="transmembrane region" description="Helical" evidence="9">
    <location>
        <begin position="66"/>
        <end position="85"/>
    </location>
</feature>
<feature type="transmembrane region" description="Helical" evidence="9">
    <location>
        <begin position="490"/>
        <end position="513"/>
    </location>
</feature>
<evidence type="ECO:0000256" key="3">
    <source>
        <dbReference type="ARBA" id="ARBA00022475"/>
    </source>
</evidence>
<keyword evidence="3 9" id="KW-1003">Cell membrane</keyword>
<dbReference type="PROSITE" id="PS50263">
    <property type="entry name" value="CN_HYDROLASE"/>
    <property type="match status" value="1"/>
</dbReference>
<dbReference type="NCBIfam" id="TIGR00546">
    <property type="entry name" value="lnt"/>
    <property type="match status" value="1"/>
</dbReference>
<dbReference type="Pfam" id="PF20154">
    <property type="entry name" value="LNT_N"/>
    <property type="match status" value="1"/>
</dbReference>
<evidence type="ECO:0000313" key="12">
    <source>
        <dbReference type="Proteomes" id="UP001056291"/>
    </source>
</evidence>
<comment type="catalytic activity">
    <reaction evidence="9">
        <text>N-terminal S-1,2-diacyl-sn-glyceryl-L-cysteinyl-[lipoprotein] + a glycerophospholipid = N-acyl-S-1,2-diacyl-sn-glyceryl-L-cysteinyl-[lipoprotein] + a 2-acyl-sn-glycero-3-phospholipid + H(+)</text>
        <dbReference type="Rhea" id="RHEA:48228"/>
        <dbReference type="Rhea" id="RHEA-COMP:14681"/>
        <dbReference type="Rhea" id="RHEA-COMP:14684"/>
        <dbReference type="ChEBI" id="CHEBI:15378"/>
        <dbReference type="ChEBI" id="CHEBI:136912"/>
        <dbReference type="ChEBI" id="CHEBI:140656"/>
        <dbReference type="ChEBI" id="CHEBI:140657"/>
        <dbReference type="ChEBI" id="CHEBI:140660"/>
        <dbReference type="EC" id="2.3.1.269"/>
    </reaction>
</comment>
<keyword evidence="8 9" id="KW-0012">Acyltransferase</keyword>
<dbReference type="PANTHER" id="PTHR38686">
    <property type="entry name" value="APOLIPOPROTEIN N-ACYLTRANSFERASE"/>
    <property type="match status" value="1"/>
</dbReference>
<evidence type="ECO:0000256" key="6">
    <source>
        <dbReference type="ARBA" id="ARBA00022989"/>
    </source>
</evidence>
<feature type="transmembrane region" description="Helical" evidence="9">
    <location>
        <begin position="202"/>
        <end position="221"/>
    </location>
</feature>
<evidence type="ECO:0000256" key="2">
    <source>
        <dbReference type="ARBA" id="ARBA00010065"/>
    </source>
</evidence>
<dbReference type="EC" id="2.3.1.269" evidence="9"/>
<dbReference type="PANTHER" id="PTHR38686:SF1">
    <property type="entry name" value="APOLIPOPROTEIN N-ACYLTRANSFERASE"/>
    <property type="match status" value="1"/>
</dbReference>